<dbReference type="AlphaFoldDB" id="A0A0D0VFU6"/>
<dbReference type="InterPro" id="IPR036291">
    <property type="entry name" value="NAD(P)-bd_dom_sf"/>
</dbReference>
<evidence type="ECO:0000256" key="1">
    <source>
        <dbReference type="ARBA" id="ARBA00023002"/>
    </source>
</evidence>
<feature type="signal peptide" evidence="3">
    <location>
        <begin position="1"/>
        <end position="24"/>
    </location>
</feature>
<evidence type="ECO:0000256" key="2">
    <source>
        <dbReference type="ARBA" id="ARBA00023027"/>
    </source>
</evidence>
<keyword evidence="3" id="KW-0732">Signal</keyword>
<feature type="domain" description="D-isomer specific 2-hydroxyacid dehydrogenase NAD-binding" evidence="4">
    <location>
        <begin position="200"/>
        <end position="370"/>
    </location>
</feature>
<gene>
    <name evidence="5" type="ORF">I312_05442</name>
</gene>
<dbReference type="GO" id="GO:0016491">
    <property type="term" value="F:oxidoreductase activity"/>
    <property type="evidence" value="ECO:0007669"/>
    <property type="project" value="UniProtKB-KW"/>
</dbReference>
<dbReference type="HOGENOM" id="CLU_019796_1_0_1"/>
<evidence type="ECO:0000256" key="3">
    <source>
        <dbReference type="SAM" id="SignalP"/>
    </source>
</evidence>
<dbReference type="SUPFAM" id="SSF51735">
    <property type="entry name" value="NAD(P)-binding Rossmann-fold domains"/>
    <property type="match status" value="1"/>
</dbReference>
<dbReference type="InterPro" id="IPR006140">
    <property type="entry name" value="D-isomer_DH_NAD-bd"/>
</dbReference>
<dbReference type="GO" id="GO:0051287">
    <property type="term" value="F:NAD binding"/>
    <property type="evidence" value="ECO:0007669"/>
    <property type="project" value="InterPro"/>
</dbReference>
<dbReference type="Gene3D" id="3.40.50.720">
    <property type="entry name" value="NAD(P)-binding Rossmann-like Domain"/>
    <property type="match status" value="2"/>
</dbReference>
<feature type="chain" id="PRO_5002239496" evidence="3">
    <location>
        <begin position="25"/>
        <end position="407"/>
    </location>
</feature>
<keyword evidence="1" id="KW-0560">Oxidoreductase</keyword>
<organism evidence="5">
    <name type="scientific">Cryptococcus bacillisporus CA1280</name>
    <dbReference type="NCBI Taxonomy" id="1296109"/>
    <lineage>
        <taxon>Eukaryota</taxon>
        <taxon>Fungi</taxon>
        <taxon>Dikarya</taxon>
        <taxon>Basidiomycota</taxon>
        <taxon>Agaricomycotina</taxon>
        <taxon>Tremellomycetes</taxon>
        <taxon>Tremellales</taxon>
        <taxon>Cryptococcaceae</taxon>
        <taxon>Cryptococcus</taxon>
        <taxon>Cryptococcus gattii species complex</taxon>
    </lineage>
</organism>
<sequence>MTKTSCTLFYTIALFAVAPLFSFASPQIQRHQQAMTVSHLVSEHNADGGHNGTVPSLETLIISVPVSAEKLAEVKTHFKTVHVFGEDETVTKEAAREAEVWYCNWFGIPKEIEYEDVPNLKLVQLTSAGANLALNSPALRNEEARKKIDISSASGIHAISIPQWIISQTISLYMHLYLQTFNMRTNQTWNRDIPQLPQHKGYGSSGKSLYGKTAGLLGYGHIARETARLLKAFNVNVIAANSNGQKRGDDGYIIPGTGDADGSIPSAYYSTSDEESFKTFLSKSDILIASLPSTPQTRYMLNQKLFSLLPEGAIFLNVGRGDLVKSEDILAALASGPLSGVALDVTDPEPLPDNHPLYSHPKVIITPHTSANVEGYFDVGADLLIENVRRVRKGGKAINKVDPKRGY</sequence>
<proteinExistence type="predicted"/>
<dbReference type="EMBL" id="KN847989">
    <property type="protein sequence ID" value="KIR45394.1"/>
    <property type="molecule type" value="Genomic_DNA"/>
</dbReference>
<dbReference type="Pfam" id="PF02826">
    <property type="entry name" value="2-Hacid_dh_C"/>
    <property type="match status" value="1"/>
</dbReference>
<dbReference type="OrthoDB" id="298012at2759"/>
<name>A0A0D0VFU6_CRYGA</name>
<dbReference type="CDD" id="cd12163">
    <property type="entry name" value="2-Hacid_dh_5"/>
    <property type="match status" value="1"/>
</dbReference>
<evidence type="ECO:0000259" key="4">
    <source>
        <dbReference type="Pfam" id="PF02826"/>
    </source>
</evidence>
<keyword evidence="2" id="KW-0520">NAD</keyword>
<dbReference type="PANTHER" id="PTHR43333:SF1">
    <property type="entry name" value="D-ISOMER SPECIFIC 2-HYDROXYACID DEHYDROGENASE NAD-BINDING DOMAIN-CONTAINING PROTEIN"/>
    <property type="match status" value="1"/>
</dbReference>
<evidence type="ECO:0000313" key="5">
    <source>
        <dbReference type="EMBL" id="KIR45394.1"/>
    </source>
</evidence>
<protein>
    <submittedName>
        <fullName evidence="5">Oxidoreductase</fullName>
    </submittedName>
</protein>
<accession>A0A0D0VFU6</accession>
<dbReference type="FunFam" id="3.40.50.720:FF:000363">
    <property type="entry name" value="D-isomer specific 2-hydroxyacid dehydrogenase"/>
    <property type="match status" value="1"/>
</dbReference>
<reference evidence="5" key="1">
    <citation type="submission" date="2015-01" db="EMBL/GenBank/DDBJ databases">
        <title>The Genome Sequence of Cryptococcus gattii CA1280.</title>
        <authorList>
            <consortium name="The Broad Institute Genomics Platform"/>
            <person name="Cuomo C."/>
            <person name="Litvintseva A."/>
            <person name="Chen Y."/>
            <person name="Heitman J."/>
            <person name="Sun S."/>
            <person name="Springer D."/>
            <person name="Dromer F."/>
            <person name="Young S."/>
            <person name="Zeng Q."/>
            <person name="Gargeya S."/>
            <person name="Abouelleil A."/>
            <person name="Alvarado L."/>
            <person name="Chapman S.B."/>
            <person name="Gainer-Dewar J."/>
            <person name="Goldberg J."/>
            <person name="Griggs A."/>
            <person name="Gujja S."/>
            <person name="Hansen M."/>
            <person name="Howarth C."/>
            <person name="Imamovic A."/>
            <person name="Larimer J."/>
            <person name="Murphy C."/>
            <person name="Naylor J."/>
            <person name="Pearson M."/>
            <person name="Priest M."/>
            <person name="Roberts A."/>
            <person name="Saif S."/>
            <person name="Shea T."/>
            <person name="Sykes S."/>
            <person name="Wortman J."/>
            <person name="Nusbaum C."/>
            <person name="Birren B."/>
        </authorList>
    </citation>
    <scope>NUCLEOTIDE SEQUENCE [LARGE SCALE GENOMIC DNA]</scope>
    <source>
        <strain evidence="5">CA1280</strain>
    </source>
</reference>
<dbReference type="PANTHER" id="PTHR43333">
    <property type="entry name" value="2-HACID_DH_C DOMAIN-CONTAINING PROTEIN"/>
    <property type="match status" value="1"/>
</dbReference>